<reference evidence="1" key="2">
    <citation type="submission" date="2012-12" db="EMBL/GenBank/DDBJ databases">
        <authorList>
            <person name="Gao Y.W."/>
            <person name="Fan S.T."/>
            <person name="Sun H.T."/>
            <person name="Wang Z."/>
            <person name="Gao X.L."/>
            <person name="Li Y.G."/>
            <person name="Wang T.C."/>
            <person name="Zhang K."/>
            <person name="Xu W.W."/>
            <person name="Yu Z.J."/>
            <person name="Xia X.Z."/>
        </authorList>
    </citation>
    <scope>NUCLEOTIDE SEQUENCE</scope>
    <source>
        <strain evidence="1">FR3</strain>
    </source>
</reference>
<gene>
    <name evidence="1" type="primary">Bm14225</name>
    <name evidence="1" type="ORF">BM_Bm14225</name>
</gene>
<sequence length="96" mass="11161">MTGLDIELSEENGDESDDGEFFRPLGLFSLSYFKATAMRCSIKTLRLLKLAYRCRRRMHTDKIAKYTKPAPPIIKYRITSIISILVKKNERSLLLY</sequence>
<protein>
    <submittedName>
        <fullName evidence="1">Bm14225</fullName>
    </submittedName>
</protein>
<dbReference type="AlphaFoldDB" id="A0A0J9XX98"/>
<dbReference type="EMBL" id="LN856980">
    <property type="protein sequence ID" value="CDP97265.1"/>
    <property type="molecule type" value="Genomic_DNA"/>
</dbReference>
<name>A0A0J9XX98_BRUMA</name>
<accession>A0A0J9XX98</accession>
<organism evidence="1">
    <name type="scientific">Brugia malayi</name>
    <name type="common">Filarial nematode worm</name>
    <dbReference type="NCBI Taxonomy" id="6279"/>
    <lineage>
        <taxon>Eukaryota</taxon>
        <taxon>Metazoa</taxon>
        <taxon>Ecdysozoa</taxon>
        <taxon>Nematoda</taxon>
        <taxon>Chromadorea</taxon>
        <taxon>Rhabditida</taxon>
        <taxon>Spirurina</taxon>
        <taxon>Spiruromorpha</taxon>
        <taxon>Filarioidea</taxon>
        <taxon>Onchocercidae</taxon>
        <taxon>Brugia</taxon>
    </lineage>
</organism>
<reference evidence="1" key="1">
    <citation type="journal article" date="2007" name="Science">
        <title>Draft genome of the filarial nematode parasite Brugia malayi.</title>
        <authorList>
            <person name="Ghedin E."/>
            <person name="Wang S."/>
            <person name="Spiro D."/>
            <person name="Caler E."/>
            <person name="Zhao Q."/>
            <person name="Crabtree J."/>
            <person name="Allen J.E."/>
            <person name="Delcher A.L."/>
            <person name="Guiliano D.B."/>
            <person name="Miranda-Saavedra D."/>
            <person name="Angiuoli S.V."/>
            <person name="Creasy T."/>
            <person name="Amedeo P."/>
            <person name="Haas B."/>
            <person name="El-Sayed N.M."/>
            <person name="Wortman J.R."/>
            <person name="Feldblyum T."/>
            <person name="Tallon L."/>
            <person name="Schatz M."/>
            <person name="Shumway M."/>
            <person name="Koo H."/>
            <person name="Salzberg S.L."/>
            <person name="Schobel S."/>
            <person name="Pertea M."/>
            <person name="Pop M."/>
            <person name="White O."/>
            <person name="Barton G.J."/>
            <person name="Carlow C.K."/>
            <person name="Crawford M.J."/>
            <person name="Daub J."/>
            <person name="Dimmic M.W."/>
            <person name="Estes C.F."/>
            <person name="Foster J.M."/>
            <person name="Ganatra M."/>
            <person name="Gregory W.F."/>
            <person name="Johnson N.M."/>
            <person name="Jin J."/>
            <person name="Komuniecki R."/>
            <person name="Korf I."/>
            <person name="Kumar S."/>
            <person name="Laney S."/>
            <person name="Li B.W."/>
            <person name="Li W."/>
            <person name="Lindblom T.H."/>
            <person name="Lustigman S."/>
            <person name="Ma D."/>
            <person name="Maina C.V."/>
            <person name="Martin D.M."/>
            <person name="McCarter J.P."/>
            <person name="McReynolds L."/>
            <person name="Mitreva M."/>
            <person name="Nutman T.B."/>
            <person name="Parkinson J."/>
            <person name="Peregrin-Alvarez J.M."/>
            <person name="Poole C."/>
            <person name="Ren Q."/>
            <person name="Saunders L."/>
            <person name="Sluder A.E."/>
            <person name="Smith K."/>
            <person name="Stanke M."/>
            <person name="Unnasch T.R."/>
            <person name="Ware J."/>
            <person name="Wei A.D."/>
            <person name="Weil G."/>
            <person name="Williams D.J."/>
            <person name="Zhang Y."/>
            <person name="Williams S.A."/>
            <person name="Fraser-Liggett C."/>
            <person name="Slatko B."/>
            <person name="Blaxter M.L."/>
            <person name="Scott A.L."/>
        </authorList>
    </citation>
    <scope>NUCLEOTIDE SEQUENCE</scope>
    <source>
        <strain evidence="1">FR3</strain>
    </source>
</reference>
<proteinExistence type="predicted"/>
<evidence type="ECO:0000313" key="1">
    <source>
        <dbReference type="EMBL" id="CDP97265.1"/>
    </source>
</evidence>